<sequence>MKWFKKKEKQEKQNKPKKDIELLDVALAIFLITSGIGLLVMCGGFTYATIKETNSNTVISQDQIHQMQQTCLTNQQTCLTNQRTCLFNGQIR</sequence>
<proteinExistence type="predicted"/>
<protein>
    <submittedName>
        <fullName evidence="2">Uncharacterized protein</fullName>
    </submittedName>
</protein>
<gene>
    <name evidence="2" type="ORF">LKD42_12400</name>
</gene>
<feature type="transmembrane region" description="Helical" evidence="1">
    <location>
        <begin position="21"/>
        <end position="47"/>
    </location>
</feature>
<evidence type="ECO:0000313" key="2">
    <source>
        <dbReference type="EMBL" id="MCC2150030.1"/>
    </source>
</evidence>
<organism evidence="2 3">
    <name type="scientific">Hominisplanchenecus faecis</name>
    <dbReference type="NCBI Taxonomy" id="2885351"/>
    <lineage>
        <taxon>Bacteria</taxon>
        <taxon>Bacillati</taxon>
        <taxon>Bacillota</taxon>
        <taxon>Clostridia</taxon>
        <taxon>Lachnospirales</taxon>
        <taxon>Lachnospiraceae</taxon>
        <taxon>Hominisplanchenecus</taxon>
    </lineage>
</organism>
<evidence type="ECO:0000256" key="1">
    <source>
        <dbReference type="SAM" id="Phobius"/>
    </source>
</evidence>
<keyword evidence="1" id="KW-0472">Membrane</keyword>
<dbReference type="EMBL" id="JAJEQE010000053">
    <property type="protein sequence ID" value="MCC2150030.1"/>
    <property type="molecule type" value="Genomic_DNA"/>
</dbReference>
<reference evidence="2 3" key="1">
    <citation type="submission" date="2021-10" db="EMBL/GenBank/DDBJ databases">
        <title>Anaerobic single-cell dispensing facilitates the cultivation of human gut bacteria.</title>
        <authorList>
            <person name="Afrizal A."/>
        </authorList>
    </citation>
    <scope>NUCLEOTIDE SEQUENCE [LARGE SCALE GENOMIC DNA]</scope>
    <source>
        <strain evidence="2 3">CLA-AA-H246</strain>
    </source>
</reference>
<keyword evidence="3" id="KW-1185">Reference proteome</keyword>
<accession>A0ABS8EXV4</accession>
<name>A0ABS8EXV4_9FIRM</name>
<dbReference type="Proteomes" id="UP001299235">
    <property type="component" value="Unassembled WGS sequence"/>
</dbReference>
<evidence type="ECO:0000313" key="3">
    <source>
        <dbReference type="Proteomes" id="UP001299235"/>
    </source>
</evidence>
<comment type="caution">
    <text evidence="2">The sequence shown here is derived from an EMBL/GenBank/DDBJ whole genome shotgun (WGS) entry which is preliminary data.</text>
</comment>
<keyword evidence="1" id="KW-1133">Transmembrane helix</keyword>
<dbReference type="RefSeq" id="WP_248835890.1">
    <property type="nucleotide sequence ID" value="NZ_JAJEQE010000053.1"/>
</dbReference>
<keyword evidence="1" id="KW-0812">Transmembrane</keyword>